<dbReference type="Pfam" id="PF07884">
    <property type="entry name" value="VKOR"/>
    <property type="match status" value="1"/>
</dbReference>
<dbReference type="InterPro" id="IPR012932">
    <property type="entry name" value="VKOR"/>
</dbReference>
<feature type="transmembrane region" description="Helical" evidence="10">
    <location>
        <begin position="243"/>
        <end position="263"/>
    </location>
</feature>
<dbReference type="GO" id="GO:0048038">
    <property type="term" value="F:quinone binding"/>
    <property type="evidence" value="ECO:0007669"/>
    <property type="project" value="UniProtKB-KW"/>
</dbReference>
<dbReference type="EMBL" id="PYAW01000003">
    <property type="protein sequence ID" value="PSL46367.1"/>
    <property type="molecule type" value="Genomic_DNA"/>
</dbReference>
<dbReference type="InterPro" id="IPR038354">
    <property type="entry name" value="VKOR_sf"/>
</dbReference>
<dbReference type="OrthoDB" id="1100563at2"/>
<feature type="transmembrane region" description="Helical" evidence="10">
    <location>
        <begin position="214"/>
        <end position="237"/>
    </location>
</feature>
<keyword evidence="8" id="KW-1015">Disulfide bond</keyword>
<reference evidence="13 14" key="1">
    <citation type="submission" date="2018-03" db="EMBL/GenBank/DDBJ databases">
        <title>Genomic Encyclopedia of Archaeal and Bacterial Type Strains, Phase II (KMG-II): from individual species to whole genera.</title>
        <authorList>
            <person name="Goeker M."/>
        </authorList>
    </citation>
    <scope>NUCLEOTIDE SEQUENCE [LARGE SCALE GENOMIC DNA]</scope>
    <source>
        <strain evidence="13 14">DSM 24859</strain>
    </source>
</reference>
<dbReference type="RefSeq" id="WP_106529154.1">
    <property type="nucleotide sequence ID" value="NZ_PYAW01000003.1"/>
</dbReference>
<evidence type="ECO:0000256" key="7">
    <source>
        <dbReference type="ARBA" id="ARBA00023136"/>
    </source>
</evidence>
<keyword evidence="14" id="KW-1185">Reference proteome</keyword>
<feature type="domain" description="Vitamin K epoxide reductase" evidence="11">
    <location>
        <begin position="165"/>
        <end position="290"/>
    </location>
</feature>
<evidence type="ECO:0000256" key="4">
    <source>
        <dbReference type="ARBA" id="ARBA00022719"/>
    </source>
</evidence>
<keyword evidence="4" id="KW-0874">Quinone</keyword>
<dbReference type="CDD" id="cd12921">
    <property type="entry name" value="VKOR_4"/>
    <property type="match status" value="1"/>
</dbReference>
<comment type="similarity">
    <text evidence="2">Belongs to the VKOR family.</text>
</comment>
<feature type="transmembrane region" description="Helical" evidence="10">
    <location>
        <begin position="272"/>
        <end position="294"/>
    </location>
</feature>
<comment type="caution">
    <text evidence="13">The sequence shown here is derived from an EMBL/GenBank/DDBJ whole genome shotgun (WGS) entry which is preliminary data.</text>
</comment>
<protein>
    <submittedName>
        <fullName evidence="13">Vitamin K epoxide reductase family protein</fullName>
    </submittedName>
</protein>
<evidence type="ECO:0000259" key="12">
    <source>
        <dbReference type="Pfam" id="PF13462"/>
    </source>
</evidence>
<feature type="transmembrane region" description="Helical" evidence="10">
    <location>
        <begin position="134"/>
        <end position="152"/>
    </location>
</feature>
<dbReference type="AlphaFoldDB" id="A0A2P8HJH2"/>
<keyword evidence="5 10" id="KW-1133">Transmembrane helix</keyword>
<dbReference type="Gene3D" id="1.20.1440.130">
    <property type="entry name" value="VKOR domain"/>
    <property type="match status" value="1"/>
</dbReference>
<comment type="subcellular location">
    <subcellularLocation>
        <location evidence="1">Membrane</location>
        <topology evidence="1">Multi-pass membrane protein</topology>
    </subcellularLocation>
</comment>
<evidence type="ECO:0000313" key="14">
    <source>
        <dbReference type="Proteomes" id="UP000240971"/>
    </source>
</evidence>
<evidence type="ECO:0000256" key="9">
    <source>
        <dbReference type="ARBA" id="ARBA00023284"/>
    </source>
</evidence>
<dbReference type="GO" id="GO:0016491">
    <property type="term" value="F:oxidoreductase activity"/>
    <property type="evidence" value="ECO:0007669"/>
    <property type="project" value="UniProtKB-KW"/>
</dbReference>
<evidence type="ECO:0000256" key="6">
    <source>
        <dbReference type="ARBA" id="ARBA00023002"/>
    </source>
</evidence>
<name>A0A2P8HJH2_CHINA</name>
<evidence type="ECO:0000313" key="13">
    <source>
        <dbReference type="EMBL" id="PSL46367.1"/>
    </source>
</evidence>
<evidence type="ECO:0000256" key="8">
    <source>
        <dbReference type="ARBA" id="ARBA00023157"/>
    </source>
</evidence>
<dbReference type="GO" id="GO:0016020">
    <property type="term" value="C:membrane"/>
    <property type="evidence" value="ECO:0007669"/>
    <property type="project" value="UniProtKB-SubCell"/>
</dbReference>
<keyword evidence="6" id="KW-0560">Oxidoreductase</keyword>
<sequence length="528" mass="60103">MKTNQQVTAFEEIAYNWLRKIGIKVNKNFIFQEIKSHPDYPSLVSLIDFLDMGKMNYRAIESNAAYISQFTYPCLAHIKEDDGKEYMLQVDGQNDWRNNKLLKKNWTGIVLFADDHPSWSYEENTRLIKESRSLKTVSGIFFMLLLSVFIYVTSRNFYLINAAWGLLAFTGLMISIAAISVELGMQIKAVKEVCNAVSASGCDAVLRSSYAKGIAGISIADFSLSYFVMQSGCYVLSHWHPALLHTALLISVPVIVIAGLSLYAQQFLLKKWCVICLGIVAVILAQSILAYYAIKTFRVTATYFLSFFIIQVIVCYSLLVVKKFVKNIRERLMQATDLLRWKKDESLYTFQAAQRPYVDCTTWEQELLLGDDTAPVQITIACNPYCGPCAIAHKIIDELYATYNGILCIKFRFLFPYNDPENGLTLAVKAILQKAGSIHNNGELSEMLSDWFEWMDLEKWQQKWGPVPDVNIDDLLKAHIHWMDHVAQVKGTPTFFINGRQLPRNYVIRDMFQLIPSLAASFSATVKQ</sequence>
<evidence type="ECO:0000256" key="5">
    <source>
        <dbReference type="ARBA" id="ARBA00022989"/>
    </source>
</evidence>
<dbReference type="SUPFAM" id="SSF52833">
    <property type="entry name" value="Thioredoxin-like"/>
    <property type="match status" value="1"/>
</dbReference>
<dbReference type="InterPro" id="IPR036249">
    <property type="entry name" value="Thioredoxin-like_sf"/>
</dbReference>
<keyword evidence="7 10" id="KW-0472">Membrane</keyword>
<feature type="transmembrane region" description="Helical" evidence="10">
    <location>
        <begin position="300"/>
        <end position="321"/>
    </location>
</feature>
<proteinExistence type="inferred from homology"/>
<dbReference type="Gene3D" id="3.40.30.10">
    <property type="entry name" value="Glutaredoxin"/>
    <property type="match status" value="1"/>
</dbReference>
<evidence type="ECO:0000256" key="3">
    <source>
        <dbReference type="ARBA" id="ARBA00022692"/>
    </source>
</evidence>
<evidence type="ECO:0000256" key="10">
    <source>
        <dbReference type="SAM" id="Phobius"/>
    </source>
</evidence>
<feature type="domain" description="Thioredoxin-like fold" evidence="12">
    <location>
        <begin position="364"/>
        <end position="505"/>
    </location>
</feature>
<organism evidence="13 14">
    <name type="scientific">Chitinophaga niastensis</name>
    <dbReference type="NCBI Taxonomy" id="536980"/>
    <lineage>
        <taxon>Bacteria</taxon>
        <taxon>Pseudomonadati</taxon>
        <taxon>Bacteroidota</taxon>
        <taxon>Chitinophagia</taxon>
        <taxon>Chitinophagales</taxon>
        <taxon>Chitinophagaceae</taxon>
        <taxon>Chitinophaga</taxon>
    </lineage>
</organism>
<accession>A0A2P8HJH2</accession>
<keyword evidence="3 10" id="KW-0812">Transmembrane</keyword>
<dbReference type="Pfam" id="PF13462">
    <property type="entry name" value="Thioredoxin_4"/>
    <property type="match status" value="1"/>
</dbReference>
<evidence type="ECO:0000256" key="2">
    <source>
        <dbReference type="ARBA" id="ARBA00006214"/>
    </source>
</evidence>
<keyword evidence="9" id="KW-0676">Redox-active center</keyword>
<evidence type="ECO:0000259" key="11">
    <source>
        <dbReference type="Pfam" id="PF07884"/>
    </source>
</evidence>
<gene>
    <name evidence="13" type="ORF">CLV51_103345</name>
</gene>
<evidence type="ECO:0000256" key="1">
    <source>
        <dbReference type="ARBA" id="ARBA00004141"/>
    </source>
</evidence>
<dbReference type="InterPro" id="IPR012336">
    <property type="entry name" value="Thioredoxin-like_fold"/>
</dbReference>
<feature type="transmembrane region" description="Helical" evidence="10">
    <location>
        <begin position="158"/>
        <end position="181"/>
    </location>
</feature>
<dbReference type="Proteomes" id="UP000240971">
    <property type="component" value="Unassembled WGS sequence"/>
</dbReference>